<dbReference type="Pfam" id="PF00573">
    <property type="entry name" value="Ribosomal_L4"/>
    <property type="match status" value="1"/>
</dbReference>
<feature type="compositionally biased region" description="Basic residues" evidence="6">
    <location>
        <begin position="65"/>
        <end position="79"/>
    </location>
</feature>
<name>A0A2H0LND3_9BACT</name>
<comment type="function">
    <text evidence="5">One of the primary rRNA binding proteins, this protein initially binds near the 5'-end of the 23S rRNA. It is important during the early stages of 50S assembly. It makes multiple contacts with different domains of the 23S rRNA in the assembled 50S subunit and ribosome.</text>
</comment>
<dbReference type="Proteomes" id="UP000230859">
    <property type="component" value="Unassembled WGS sequence"/>
</dbReference>
<evidence type="ECO:0000313" key="7">
    <source>
        <dbReference type="EMBL" id="PIQ85897.1"/>
    </source>
</evidence>
<dbReference type="InterPro" id="IPR002136">
    <property type="entry name" value="Ribosomal_uL4"/>
</dbReference>
<dbReference type="AlphaFoldDB" id="A0A2H0LND3"/>
<evidence type="ECO:0000256" key="5">
    <source>
        <dbReference type="HAMAP-Rule" id="MF_01328"/>
    </source>
</evidence>
<dbReference type="InterPro" id="IPR023574">
    <property type="entry name" value="Ribosomal_uL4_dom_sf"/>
</dbReference>
<dbReference type="NCBIfam" id="TIGR03953">
    <property type="entry name" value="rplD_bact"/>
    <property type="match status" value="1"/>
</dbReference>
<dbReference type="Gene3D" id="3.40.1370.10">
    <property type="match status" value="1"/>
</dbReference>
<evidence type="ECO:0000256" key="1">
    <source>
        <dbReference type="ARBA" id="ARBA00010528"/>
    </source>
</evidence>
<keyword evidence="3 5" id="KW-0687">Ribonucleoprotein</keyword>
<organism evidence="7 8">
    <name type="scientific">Candidatus Abzuiibacterium crystallinum</name>
    <dbReference type="NCBI Taxonomy" id="1974748"/>
    <lineage>
        <taxon>Bacteria</taxon>
        <taxon>Pseudomonadati</taxon>
        <taxon>Candidatus Omnitrophota</taxon>
        <taxon>Candidatus Abzuiibacterium</taxon>
    </lineage>
</organism>
<dbReference type="GO" id="GO:0006412">
    <property type="term" value="P:translation"/>
    <property type="evidence" value="ECO:0007669"/>
    <property type="project" value="UniProtKB-UniRule"/>
</dbReference>
<keyword evidence="5" id="KW-0699">rRNA-binding</keyword>
<comment type="function">
    <text evidence="5">Forms part of the polypeptide exit tunnel.</text>
</comment>
<gene>
    <name evidence="5" type="primary">rplD</name>
    <name evidence="7" type="ORF">COV74_06930</name>
</gene>
<feature type="region of interest" description="Disordered" evidence="6">
    <location>
        <begin position="45"/>
        <end position="100"/>
    </location>
</feature>
<proteinExistence type="inferred from homology"/>
<dbReference type="GO" id="GO:0003735">
    <property type="term" value="F:structural constituent of ribosome"/>
    <property type="evidence" value="ECO:0007669"/>
    <property type="project" value="InterPro"/>
</dbReference>
<comment type="similarity">
    <text evidence="1 5">Belongs to the universal ribosomal protein uL4 family.</text>
</comment>
<dbReference type="SUPFAM" id="SSF52166">
    <property type="entry name" value="Ribosomal protein L4"/>
    <property type="match status" value="1"/>
</dbReference>
<dbReference type="PANTHER" id="PTHR10746">
    <property type="entry name" value="50S RIBOSOMAL PROTEIN L4"/>
    <property type="match status" value="1"/>
</dbReference>
<evidence type="ECO:0000256" key="6">
    <source>
        <dbReference type="SAM" id="MobiDB-lite"/>
    </source>
</evidence>
<dbReference type="EMBL" id="PCVY01000058">
    <property type="protein sequence ID" value="PIQ85897.1"/>
    <property type="molecule type" value="Genomic_DNA"/>
</dbReference>
<dbReference type="GO" id="GO:0005840">
    <property type="term" value="C:ribosome"/>
    <property type="evidence" value="ECO:0007669"/>
    <property type="project" value="UniProtKB-KW"/>
</dbReference>
<evidence type="ECO:0000256" key="3">
    <source>
        <dbReference type="ARBA" id="ARBA00023274"/>
    </source>
</evidence>
<keyword evidence="2 5" id="KW-0689">Ribosomal protein</keyword>
<evidence type="ECO:0000313" key="8">
    <source>
        <dbReference type="Proteomes" id="UP000230859"/>
    </source>
</evidence>
<keyword evidence="5" id="KW-0694">RNA-binding</keyword>
<protein>
    <recommendedName>
        <fullName evidence="4 5">Large ribosomal subunit protein uL4</fullName>
    </recommendedName>
</protein>
<comment type="subunit">
    <text evidence="5">Part of the 50S ribosomal subunit.</text>
</comment>
<dbReference type="HAMAP" id="MF_01328_B">
    <property type="entry name" value="Ribosomal_uL4_B"/>
    <property type="match status" value="1"/>
</dbReference>
<sequence>MATIKTPIYKLDGSQGSEIELNPEVFGVPVNHELLHLALKSYAGNQRRGTHDTKERKEVSGGGKKPWRQKGTGRARHGSSRSPIWRGGGTTFGPTPRDYDTRMSQELRRQALLSALSFRCETGQLKIVDDLNLAQPKTKELIQVIKALGIHSVRSIFVTAGEKQNLKKASANLKEIFATKRVQELNAYHVLRRKQLVIEKSAVALLEKRLLGGLEASEKELVAA</sequence>
<reference evidence="7 8" key="1">
    <citation type="submission" date="2017-09" db="EMBL/GenBank/DDBJ databases">
        <title>Depth-based differentiation of microbial function through sediment-hosted aquifers and enrichment of novel symbionts in the deep terrestrial subsurface.</title>
        <authorList>
            <person name="Probst A.J."/>
            <person name="Ladd B."/>
            <person name="Jarett J.K."/>
            <person name="Geller-Mcgrath D.E."/>
            <person name="Sieber C.M."/>
            <person name="Emerson J.B."/>
            <person name="Anantharaman K."/>
            <person name="Thomas B.C."/>
            <person name="Malmstrom R."/>
            <person name="Stieglmeier M."/>
            <person name="Klingl A."/>
            <person name="Woyke T."/>
            <person name="Ryan C.M."/>
            <person name="Banfield J.F."/>
        </authorList>
    </citation>
    <scope>NUCLEOTIDE SEQUENCE [LARGE SCALE GENOMIC DNA]</scope>
    <source>
        <strain evidence="7">CG11_big_fil_rev_8_21_14_0_20_45_26</strain>
    </source>
</reference>
<dbReference type="PANTHER" id="PTHR10746:SF6">
    <property type="entry name" value="LARGE RIBOSOMAL SUBUNIT PROTEIN UL4M"/>
    <property type="match status" value="1"/>
</dbReference>
<evidence type="ECO:0000256" key="4">
    <source>
        <dbReference type="ARBA" id="ARBA00035244"/>
    </source>
</evidence>
<dbReference type="GO" id="GO:0019843">
    <property type="term" value="F:rRNA binding"/>
    <property type="evidence" value="ECO:0007669"/>
    <property type="project" value="UniProtKB-UniRule"/>
</dbReference>
<dbReference type="InterPro" id="IPR013005">
    <property type="entry name" value="Ribosomal_uL4-like"/>
</dbReference>
<dbReference type="GO" id="GO:1990904">
    <property type="term" value="C:ribonucleoprotein complex"/>
    <property type="evidence" value="ECO:0007669"/>
    <property type="project" value="UniProtKB-KW"/>
</dbReference>
<comment type="caution">
    <text evidence="7">The sequence shown here is derived from an EMBL/GenBank/DDBJ whole genome shotgun (WGS) entry which is preliminary data.</text>
</comment>
<accession>A0A2H0LND3</accession>
<evidence type="ECO:0000256" key="2">
    <source>
        <dbReference type="ARBA" id="ARBA00022980"/>
    </source>
</evidence>
<feature type="compositionally biased region" description="Basic and acidic residues" evidence="6">
    <location>
        <begin position="49"/>
        <end position="59"/>
    </location>
</feature>